<gene>
    <name evidence="16" type="ORF">U0C82_09495</name>
</gene>
<keyword evidence="10" id="KW-0573">Peptidoglycan synthesis</keyword>
<keyword evidence="17" id="KW-1185">Reference proteome</keyword>
<keyword evidence="9" id="KW-0133">Cell shape</keyword>
<protein>
    <recommendedName>
        <fullName evidence="4">serine-type D-Ala-D-Ala carboxypeptidase</fullName>
        <ecNumber evidence="4">3.4.16.4</ecNumber>
    </recommendedName>
</protein>
<organism evidence="16 17">
    <name type="scientific">Fulvimarina uroteuthidis</name>
    <dbReference type="NCBI Taxonomy" id="3098149"/>
    <lineage>
        <taxon>Bacteria</taxon>
        <taxon>Pseudomonadati</taxon>
        <taxon>Pseudomonadota</taxon>
        <taxon>Alphaproteobacteria</taxon>
        <taxon>Hyphomicrobiales</taxon>
        <taxon>Aurantimonadaceae</taxon>
        <taxon>Fulvimarina</taxon>
    </lineage>
</organism>
<comment type="similarity">
    <text evidence="3 13">Belongs to the peptidase S11 family.</text>
</comment>
<keyword evidence="6" id="KW-0645">Protease</keyword>
<dbReference type="EC" id="3.4.16.4" evidence="4"/>
<evidence type="ECO:0000313" key="16">
    <source>
        <dbReference type="EMBL" id="MDY8109373.1"/>
    </source>
</evidence>
<evidence type="ECO:0000256" key="10">
    <source>
        <dbReference type="ARBA" id="ARBA00022984"/>
    </source>
</evidence>
<evidence type="ECO:0000256" key="14">
    <source>
        <dbReference type="SAM" id="SignalP"/>
    </source>
</evidence>
<dbReference type="SMART" id="SM00936">
    <property type="entry name" value="PBP5_C"/>
    <property type="match status" value="1"/>
</dbReference>
<evidence type="ECO:0000259" key="15">
    <source>
        <dbReference type="SMART" id="SM00936"/>
    </source>
</evidence>
<dbReference type="Gene3D" id="2.60.410.10">
    <property type="entry name" value="D-Ala-D-Ala carboxypeptidase, C-terminal domain"/>
    <property type="match status" value="1"/>
</dbReference>
<evidence type="ECO:0000256" key="6">
    <source>
        <dbReference type="ARBA" id="ARBA00022670"/>
    </source>
</evidence>
<evidence type="ECO:0000256" key="11">
    <source>
        <dbReference type="ARBA" id="ARBA00023316"/>
    </source>
</evidence>
<dbReference type="SUPFAM" id="SSF69189">
    <property type="entry name" value="Penicillin-binding protein associated domain"/>
    <property type="match status" value="1"/>
</dbReference>
<evidence type="ECO:0000256" key="9">
    <source>
        <dbReference type="ARBA" id="ARBA00022960"/>
    </source>
</evidence>
<evidence type="ECO:0000256" key="8">
    <source>
        <dbReference type="ARBA" id="ARBA00022801"/>
    </source>
</evidence>
<dbReference type="EMBL" id="JAXLPB010000002">
    <property type="protein sequence ID" value="MDY8109373.1"/>
    <property type="molecule type" value="Genomic_DNA"/>
</dbReference>
<comment type="caution">
    <text evidence="16">The sequence shown here is derived from an EMBL/GenBank/DDBJ whole genome shotgun (WGS) entry which is preliminary data.</text>
</comment>
<comment type="function">
    <text evidence="1">Removes C-terminal D-alanyl residues from sugar-peptide cell wall precursors.</text>
</comment>
<dbReference type="PANTHER" id="PTHR21581">
    <property type="entry name" value="D-ALANYL-D-ALANINE CARBOXYPEPTIDASE"/>
    <property type="match status" value="1"/>
</dbReference>
<reference evidence="16 17" key="1">
    <citation type="submission" date="2023-12" db="EMBL/GenBank/DDBJ databases">
        <title>Description of Novel Strain Fulvimarina sp. 2208YS6-2-32 isolated from Uroteuthis (Photololigo) edulis.</title>
        <authorList>
            <person name="Park J.-S."/>
        </authorList>
    </citation>
    <scope>NUCLEOTIDE SEQUENCE [LARGE SCALE GENOMIC DNA]</scope>
    <source>
        <strain evidence="16 17">2208YS6-2-32</strain>
    </source>
</reference>
<evidence type="ECO:0000256" key="13">
    <source>
        <dbReference type="RuleBase" id="RU004016"/>
    </source>
</evidence>
<dbReference type="RefSeq" id="WP_322186811.1">
    <property type="nucleotide sequence ID" value="NZ_JAXLPB010000002.1"/>
</dbReference>
<evidence type="ECO:0000256" key="3">
    <source>
        <dbReference type="ARBA" id="ARBA00007164"/>
    </source>
</evidence>
<evidence type="ECO:0000256" key="7">
    <source>
        <dbReference type="ARBA" id="ARBA00022729"/>
    </source>
</evidence>
<sequence length="387" mass="41521">MTVFERPIVATLLAIALAICGARFAHAFETSAPTAFMKDFTTGDVLFEKNADLEIEPASLAKLMTIAVVFNELKKGTITRDQTFEVSENAWRTGGAASGGSTMFLPLGSSVSVDDLIKGIIIQSGNDATIVIAEGISGSVEAFSQAMNAKAAEIGLTHSRFGNSSGLPDPDSRVTTRDLVTLAEHLIREYPDDYAIFSQEAFTFNGITQKNRNPVLQFGADGLKTGHTQAAGYGLVASAKEADRRIVFALSRMESSGERAEEARRMMEFGLQDFEEVTLASEGETVGEVPVRGGEMDSVALQTAERVSLLVPTGSLSDARRVVRDNGPVEAPVAKGQRLGWLQIKRGEETIREIPLLAATGIERSGFFSRIANTIAGHLSWKTDAAE</sequence>
<feature type="domain" description="Peptidase S11 D-Ala-D-Ala carboxypeptidase A C-terminal" evidence="15">
    <location>
        <begin position="274"/>
        <end position="364"/>
    </location>
</feature>
<dbReference type="Pfam" id="PF00768">
    <property type="entry name" value="Peptidase_S11"/>
    <property type="match status" value="1"/>
</dbReference>
<dbReference type="InterPro" id="IPR018044">
    <property type="entry name" value="Peptidase_S11"/>
</dbReference>
<dbReference type="PANTHER" id="PTHR21581:SF6">
    <property type="entry name" value="TRAFFICKING PROTEIN PARTICLE COMPLEX SUBUNIT 12"/>
    <property type="match status" value="1"/>
</dbReference>
<evidence type="ECO:0000256" key="4">
    <source>
        <dbReference type="ARBA" id="ARBA00012448"/>
    </source>
</evidence>
<dbReference type="InterPro" id="IPR012338">
    <property type="entry name" value="Beta-lactam/transpept-like"/>
</dbReference>
<keyword evidence="7 14" id="KW-0732">Signal</keyword>
<keyword evidence="11" id="KW-0961">Cell wall biogenesis/degradation</keyword>
<keyword evidence="5 16" id="KW-0121">Carboxypeptidase</keyword>
<dbReference type="InterPro" id="IPR015956">
    <property type="entry name" value="Peniciliin-bd_prot_C_sf"/>
</dbReference>
<dbReference type="Gene3D" id="3.40.710.10">
    <property type="entry name" value="DD-peptidase/beta-lactamase superfamily"/>
    <property type="match status" value="1"/>
</dbReference>
<proteinExistence type="inferred from homology"/>
<evidence type="ECO:0000256" key="12">
    <source>
        <dbReference type="ARBA" id="ARBA00034000"/>
    </source>
</evidence>
<dbReference type="InterPro" id="IPR037167">
    <property type="entry name" value="Peptidase_S11_C_sf"/>
</dbReference>
<dbReference type="InterPro" id="IPR001967">
    <property type="entry name" value="Peptidase_S11_N"/>
</dbReference>
<name>A0ABU5I3M5_9HYPH</name>
<accession>A0ABU5I3M5</accession>
<dbReference type="GO" id="GO:0004180">
    <property type="term" value="F:carboxypeptidase activity"/>
    <property type="evidence" value="ECO:0007669"/>
    <property type="project" value="UniProtKB-KW"/>
</dbReference>
<comment type="catalytic activity">
    <reaction evidence="12">
        <text>Preferential cleavage: (Ac)2-L-Lys-D-Ala-|-D-Ala. Also transpeptidation of peptidyl-alanyl moieties that are N-acyl substituents of D-alanine.</text>
        <dbReference type="EC" id="3.4.16.4"/>
    </reaction>
</comment>
<evidence type="ECO:0000256" key="5">
    <source>
        <dbReference type="ARBA" id="ARBA00022645"/>
    </source>
</evidence>
<dbReference type="PRINTS" id="PR00725">
    <property type="entry name" value="DADACBPTASE1"/>
</dbReference>
<keyword evidence="8 16" id="KW-0378">Hydrolase</keyword>
<dbReference type="SUPFAM" id="SSF56601">
    <property type="entry name" value="beta-lactamase/transpeptidase-like"/>
    <property type="match status" value="1"/>
</dbReference>
<evidence type="ECO:0000256" key="1">
    <source>
        <dbReference type="ARBA" id="ARBA00003217"/>
    </source>
</evidence>
<dbReference type="Proteomes" id="UP001294412">
    <property type="component" value="Unassembled WGS sequence"/>
</dbReference>
<dbReference type="Pfam" id="PF07943">
    <property type="entry name" value="PBP5_C"/>
    <property type="match status" value="1"/>
</dbReference>
<feature type="signal peptide" evidence="14">
    <location>
        <begin position="1"/>
        <end position="27"/>
    </location>
</feature>
<evidence type="ECO:0000313" key="17">
    <source>
        <dbReference type="Proteomes" id="UP001294412"/>
    </source>
</evidence>
<dbReference type="InterPro" id="IPR012907">
    <property type="entry name" value="Peptidase_S11_C"/>
</dbReference>
<comment type="pathway">
    <text evidence="2">Cell wall biogenesis; peptidoglycan biosynthesis.</text>
</comment>
<feature type="chain" id="PRO_5046315779" description="serine-type D-Ala-D-Ala carboxypeptidase" evidence="14">
    <location>
        <begin position="28"/>
        <end position="387"/>
    </location>
</feature>
<evidence type="ECO:0000256" key="2">
    <source>
        <dbReference type="ARBA" id="ARBA00004752"/>
    </source>
</evidence>